<feature type="signal peptide" evidence="2">
    <location>
        <begin position="1"/>
        <end position="20"/>
    </location>
</feature>
<protein>
    <recommendedName>
        <fullName evidence="3">VWFC domain-containing protein</fullName>
    </recommendedName>
</protein>
<dbReference type="SUPFAM" id="SSF57603">
    <property type="entry name" value="FnI-like domain"/>
    <property type="match status" value="1"/>
</dbReference>
<dbReference type="PROSITE" id="PS01208">
    <property type="entry name" value="VWFC_1"/>
    <property type="match status" value="1"/>
</dbReference>
<dbReference type="Proteomes" id="UP001266305">
    <property type="component" value="Unassembled WGS sequence"/>
</dbReference>
<sequence>MSRCWRLGCLLILRYKSSLGGTSISRSHSPSPAPATHLPREWGRDEGWTSLLSSRALLPSPPRRPLPTSLPSRRAPPSPRPLPPPPVPPDNAPLPPPIPVPPITCVQNGLRYHDRDVWKPEPCRICVCDNGKVLCDDVICDETKNCPGAEIPEGECCPVCPDGSGRHWPPRPKGKRALSGLLGAAGGRGSRTRAHPGPALSPCRDPQALLAEMASPDSLDFPDPPDPPDLPDPLASEE</sequence>
<proteinExistence type="predicted"/>
<dbReference type="InterPro" id="IPR001007">
    <property type="entry name" value="VWF_dom"/>
</dbReference>
<evidence type="ECO:0000313" key="4">
    <source>
        <dbReference type="EMBL" id="KAK2111690.1"/>
    </source>
</evidence>
<dbReference type="Gene3D" id="2.10.70.10">
    <property type="entry name" value="Complement Module, domain 1"/>
    <property type="match status" value="1"/>
</dbReference>
<dbReference type="SMART" id="SM00214">
    <property type="entry name" value="VWC"/>
    <property type="match status" value="1"/>
</dbReference>
<dbReference type="EMBL" id="JASSZA010000005">
    <property type="protein sequence ID" value="KAK2111690.1"/>
    <property type="molecule type" value="Genomic_DNA"/>
</dbReference>
<evidence type="ECO:0000256" key="1">
    <source>
        <dbReference type="SAM" id="MobiDB-lite"/>
    </source>
</evidence>
<dbReference type="PROSITE" id="PS50184">
    <property type="entry name" value="VWFC_2"/>
    <property type="match status" value="1"/>
</dbReference>
<feature type="domain" description="VWFC" evidence="3">
    <location>
        <begin position="103"/>
        <end position="161"/>
    </location>
</feature>
<feature type="region of interest" description="Disordered" evidence="1">
    <location>
        <begin position="54"/>
        <end position="95"/>
    </location>
</feature>
<dbReference type="Pfam" id="PF00093">
    <property type="entry name" value="VWC"/>
    <property type="match status" value="1"/>
</dbReference>
<reference evidence="4 5" key="1">
    <citation type="submission" date="2023-05" db="EMBL/GenBank/DDBJ databases">
        <title>B98-5 Cell Line De Novo Hybrid Assembly: An Optical Mapping Approach.</title>
        <authorList>
            <person name="Kananen K."/>
            <person name="Auerbach J.A."/>
            <person name="Kautto E."/>
            <person name="Blachly J.S."/>
        </authorList>
    </citation>
    <scope>NUCLEOTIDE SEQUENCE [LARGE SCALE GENOMIC DNA]</scope>
    <source>
        <strain evidence="4">B95-8</strain>
        <tissue evidence="4">Cell line</tissue>
    </source>
</reference>
<evidence type="ECO:0000256" key="2">
    <source>
        <dbReference type="SAM" id="SignalP"/>
    </source>
</evidence>
<feature type="compositionally biased region" description="Pro residues" evidence="1">
    <location>
        <begin position="74"/>
        <end position="95"/>
    </location>
</feature>
<accession>A0ABQ9VRC8</accession>
<feature type="chain" id="PRO_5046933068" description="VWFC domain-containing protein" evidence="2">
    <location>
        <begin position="21"/>
        <end position="238"/>
    </location>
</feature>
<evidence type="ECO:0000259" key="3">
    <source>
        <dbReference type="PROSITE" id="PS50184"/>
    </source>
</evidence>
<keyword evidence="5" id="KW-1185">Reference proteome</keyword>
<organism evidence="4 5">
    <name type="scientific">Saguinus oedipus</name>
    <name type="common">Cotton-top tamarin</name>
    <name type="synonym">Oedipomidas oedipus</name>
    <dbReference type="NCBI Taxonomy" id="9490"/>
    <lineage>
        <taxon>Eukaryota</taxon>
        <taxon>Metazoa</taxon>
        <taxon>Chordata</taxon>
        <taxon>Craniata</taxon>
        <taxon>Vertebrata</taxon>
        <taxon>Euteleostomi</taxon>
        <taxon>Mammalia</taxon>
        <taxon>Eutheria</taxon>
        <taxon>Euarchontoglires</taxon>
        <taxon>Primates</taxon>
        <taxon>Haplorrhini</taxon>
        <taxon>Platyrrhini</taxon>
        <taxon>Cebidae</taxon>
        <taxon>Callitrichinae</taxon>
        <taxon>Saguinus</taxon>
    </lineage>
</organism>
<dbReference type="InterPro" id="IPR052624">
    <property type="entry name" value="CRIM1"/>
</dbReference>
<gene>
    <name evidence="4" type="ORF">P7K49_011436</name>
</gene>
<comment type="caution">
    <text evidence="4">The sequence shown here is derived from an EMBL/GenBank/DDBJ whole genome shotgun (WGS) entry which is preliminary data.</text>
</comment>
<feature type="region of interest" description="Disordered" evidence="1">
    <location>
        <begin position="22"/>
        <end position="42"/>
    </location>
</feature>
<feature type="compositionally biased region" description="Pro residues" evidence="1">
    <location>
        <begin position="222"/>
        <end position="231"/>
    </location>
</feature>
<name>A0ABQ9VRC8_SAGOE</name>
<keyword evidence="2" id="KW-0732">Signal</keyword>
<dbReference type="PANTHER" id="PTHR46439">
    <property type="entry name" value="CYSTEINE-RICH MOTOR NEURON 1 PROTEIN"/>
    <property type="match status" value="1"/>
</dbReference>
<evidence type="ECO:0000313" key="5">
    <source>
        <dbReference type="Proteomes" id="UP001266305"/>
    </source>
</evidence>
<feature type="region of interest" description="Disordered" evidence="1">
    <location>
        <begin position="167"/>
        <end position="238"/>
    </location>
</feature>